<reference evidence="5 6" key="1">
    <citation type="submission" date="2019-07" db="EMBL/GenBank/DDBJ databases">
        <title>Whole genome shotgun sequence of Rhodospirillum oryzae NBRC 107573.</title>
        <authorList>
            <person name="Hosoyama A."/>
            <person name="Uohara A."/>
            <person name="Ohji S."/>
            <person name="Ichikawa N."/>
        </authorList>
    </citation>
    <scope>NUCLEOTIDE SEQUENCE [LARGE SCALE GENOMIC DNA]</scope>
    <source>
        <strain evidence="5 6">NBRC 107573</strain>
    </source>
</reference>
<evidence type="ECO:0000259" key="4">
    <source>
        <dbReference type="Pfam" id="PF13649"/>
    </source>
</evidence>
<feature type="domain" description="Methyltransferase" evidence="4">
    <location>
        <begin position="52"/>
        <end position="134"/>
    </location>
</feature>
<dbReference type="CDD" id="cd02440">
    <property type="entry name" value="AdoMet_MTases"/>
    <property type="match status" value="1"/>
</dbReference>
<evidence type="ECO:0000256" key="3">
    <source>
        <dbReference type="ARBA" id="ARBA00022691"/>
    </source>
</evidence>
<keyword evidence="2" id="KW-0808">Transferase</keyword>
<keyword evidence="6" id="KW-1185">Reference proteome</keyword>
<name>A0A512HB62_9PROT</name>
<dbReference type="RefSeq" id="WP_147164725.1">
    <property type="nucleotide sequence ID" value="NZ_BJZO01000099.1"/>
</dbReference>
<protein>
    <recommendedName>
        <fullName evidence="4">Methyltransferase domain-containing protein</fullName>
    </recommendedName>
</protein>
<dbReference type="InterPro" id="IPR041698">
    <property type="entry name" value="Methyltransf_25"/>
</dbReference>
<proteinExistence type="predicted"/>
<evidence type="ECO:0000256" key="2">
    <source>
        <dbReference type="ARBA" id="ARBA00022679"/>
    </source>
</evidence>
<evidence type="ECO:0000313" key="6">
    <source>
        <dbReference type="Proteomes" id="UP000321567"/>
    </source>
</evidence>
<dbReference type="SUPFAM" id="SSF53335">
    <property type="entry name" value="S-adenosyl-L-methionine-dependent methyltransferases"/>
    <property type="match status" value="1"/>
</dbReference>
<dbReference type="AlphaFoldDB" id="A0A512HB62"/>
<gene>
    <name evidence="5" type="ORF">ROR02_28280</name>
</gene>
<dbReference type="Gene3D" id="3.40.50.150">
    <property type="entry name" value="Vaccinia Virus protein VP39"/>
    <property type="match status" value="1"/>
</dbReference>
<keyword evidence="1" id="KW-0489">Methyltransferase</keyword>
<keyword evidence="3" id="KW-0949">S-adenosyl-L-methionine</keyword>
<dbReference type="PANTHER" id="PTHR43464">
    <property type="entry name" value="METHYLTRANSFERASE"/>
    <property type="match status" value="1"/>
</dbReference>
<evidence type="ECO:0000313" key="5">
    <source>
        <dbReference type="EMBL" id="GEO82697.1"/>
    </source>
</evidence>
<dbReference type="Pfam" id="PF13649">
    <property type="entry name" value="Methyltransf_25"/>
    <property type="match status" value="1"/>
</dbReference>
<dbReference type="GO" id="GO:0008168">
    <property type="term" value="F:methyltransferase activity"/>
    <property type="evidence" value="ECO:0007669"/>
    <property type="project" value="UniProtKB-KW"/>
</dbReference>
<sequence>MDKDDQRVIALYTRFFEKFGPTHRALDWTSAEGQNERFSRFLDLGLENGDSVLDVGCGLGDFLAFTRERGLILAYTGLDMTPAMIDYCQATYPNDRFHKGSLLDTPLPWGERRFDWVVASGIFAHRRHEPWAYMCALVDRMKDLALKGVAFNAQSTRAPYPELWTLFHADPDQTREYCTRPGWTVIVRPTRDRSDFTTYLWRTPPE</sequence>
<evidence type="ECO:0000256" key="1">
    <source>
        <dbReference type="ARBA" id="ARBA00022603"/>
    </source>
</evidence>
<dbReference type="InterPro" id="IPR029063">
    <property type="entry name" value="SAM-dependent_MTases_sf"/>
</dbReference>
<dbReference type="OrthoDB" id="9800454at2"/>
<dbReference type="PANTHER" id="PTHR43464:SF19">
    <property type="entry name" value="UBIQUINONE BIOSYNTHESIS O-METHYLTRANSFERASE, MITOCHONDRIAL"/>
    <property type="match status" value="1"/>
</dbReference>
<dbReference type="EMBL" id="BJZO01000099">
    <property type="protein sequence ID" value="GEO82697.1"/>
    <property type="molecule type" value="Genomic_DNA"/>
</dbReference>
<dbReference type="GO" id="GO:0032259">
    <property type="term" value="P:methylation"/>
    <property type="evidence" value="ECO:0007669"/>
    <property type="project" value="UniProtKB-KW"/>
</dbReference>
<dbReference type="Proteomes" id="UP000321567">
    <property type="component" value="Unassembled WGS sequence"/>
</dbReference>
<organism evidence="5 6">
    <name type="scientific">Pararhodospirillum oryzae</name>
    <dbReference type="NCBI Taxonomy" id="478448"/>
    <lineage>
        <taxon>Bacteria</taxon>
        <taxon>Pseudomonadati</taxon>
        <taxon>Pseudomonadota</taxon>
        <taxon>Alphaproteobacteria</taxon>
        <taxon>Rhodospirillales</taxon>
        <taxon>Rhodospirillaceae</taxon>
        <taxon>Pararhodospirillum</taxon>
    </lineage>
</organism>
<comment type="caution">
    <text evidence="5">The sequence shown here is derived from an EMBL/GenBank/DDBJ whole genome shotgun (WGS) entry which is preliminary data.</text>
</comment>
<accession>A0A512HB62</accession>